<evidence type="ECO:0000256" key="3">
    <source>
        <dbReference type="SAM" id="MobiDB-lite"/>
    </source>
</evidence>
<feature type="region of interest" description="Disordered" evidence="3">
    <location>
        <begin position="270"/>
        <end position="290"/>
    </location>
</feature>
<evidence type="ECO:0008006" key="7">
    <source>
        <dbReference type="Google" id="ProtNLM"/>
    </source>
</evidence>
<reference evidence="5" key="1">
    <citation type="submission" date="2021-12" db="EMBL/GenBank/DDBJ databases">
        <title>Convergent genome expansion in fungi linked to evolution of root-endophyte symbiosis.</title>
        <authorList>
            <consortium name="DOE Joint Genome Institute"/>
            <person name="Ke Y.-H."/>
            <person name="Bonito G."/>
            <person name="Liao H.-L."/>
            <person name="Looney B."/>
            <person name="Rojas-Flechas A."/>
            <person name="Nash J."/>
            <person name="Hameed K."/>
            <person name="Schadt C."/>
            <person name="Martin F."/>
            <person name="Crous P.W."/>
            <person name="Miettinen O."/>
            <person name="Magnuson J.K."/>
            <person name="Labbe J."/>
            <person name="Jacobson D."/>
            <person name="Doktycz M.J."/>
            <person name="Veneault-Fourrey C."/>
            <person name="Kuo A."/>
            <person name="Mondo S."/>
            <person name="Calhoun S."/>
            <person name="Riley R."/>
            <person name="Ohm R."/>
            <person name="LaButti K."/>
            <person name="Andreopoulos B."/>
            <person name="Pangilinan J."/>
            <person name="Nolan M."/>
            <person name="Tritt A."/>
            <person name="Clum A."/>
            <person name="Lipzen A."/>
            <person name="Daum C."/>
            <person name="Barry K."/>
            <person name="Grigoriev I.V."/>
            <person name="Vilgalys R."/>
        </authorList>
    </citation>
    <scope>NUCLEOTIDE SEQUENCE</scope>
    <source>
        <strain evidence="5">PMI_201</strain>
    </source>
</reference>
<evidence type="ECO:0000256" key="1">
    <source>
        <dbReference type="ARBA" id="ARBA00004685"/>
    </source>
</evidence>
<gene>
    <name evidence="5" type="ORF">BGW36DRAFT_430031</name>
</gene>
<evidence type="ECO:0000313" key="5">
    <source>
        <dbReference type="EMBL" id="KAH8694008.1"/>
    </source>
</evidence>
<evidence type="ECO:0000256" key="4">
    <source>
        <dbReference type="SAM" id="Phobius"/>
    </source>
</evidence>
<dbReference type="InterPro" id="IPR021765">
    <property type="entry name" value="UstYa-like"/>
</dbReference>
<keyword evidence="4" id="KW-0812">Transmembrane</keyword>
<dbReference type="Proteomes" id="UP001201262">
    <property type="component" value="Unassembled WGS sequence"/>
</dbReference>
<evidence type="ECO:0000313" key="6">
    <source>
        <dbReference type="Proteomes" id="UP001201262"/>
    </source>
</evidence>
<dbReference type="EMBL" id="JAJTJA010000009">
    <property type="protein sequence ID" value="KAH8694008.1"/>
    <property type="molecule type" value="Genomic_DNA"/>
</dbReference>
<dbReference type="PANTHER" id="PTHR33365:SF4">
    <property type="entry name" value="CYCLOCHLOROTINE BIOSYNTHESIS PROTEIN O"/>
    <property type="match status" value="1"/>
</dbReference>
<evidence type="ECO:0000256" key="2">
    <source>
        <dbReference type="ARBA" id="ARBA00035112"/>
    </source>
</evidence>
<comment type="pathway">
    <text evidence="1">Mycotoxin biosynthesis.</text>
</comment>
<organism evidence="5 6">
    <name type="scientific">Talaromyces proteolyticus</name>
    <dbReference type="NCBI Taxonomy" id="1131652"/>
    <lineage>
        <taxon>Eukaryota</taxon>
        <taxon>Fungi</taxon>
        <taxon>Dikarya</taxon>
        <taxon>Ascomycota</taxon>
        <taxon>Pezizomycotina</taxon>
        <taxon>Eurotiomycetes</taxon>
        <taxon>Eurotiomycetidae</taxon>
        <taxon>Eurotiales</taxon>
        <taxon>Trichocomaceae</taxon>
        <taxon>Talaromyces</taxon>
        <taxon>Talaromyces sect. Bacilispori</taxon>
    </lineage>
</organism>
<proteinExistence type="inferred from homology"/>
<dbReference type="AlphaFoldDB" id="A0AAD4KPW7"/>
<dbReference type="RefSeq" id="XP_046069678.1">
    <property type="nucleotide sequence ID" value="XM_046220782.1"/>
</dbReference>
<keyword evidence="4" id="KW-1133">Transmembrane helix</keyword>
<comment type="caution">
    <text evidence="5">The sequence shown here is derived from an EMBL/GenBank/DDBJ whole genome shotgun (WGS) entry which is preliminary data.</text>
</comment>
<dbReference type="GeneID" id="70251069"/>
<sequence>MHIKKFVYQAIKPRLSLTDSSSAGEDAEHLLEKEELYRRQNGRACLNSSIYVWTVHIILLLLSSSFFLQGIKQRYPTDQDCVAQLSAYSPALGAVEYKMVRFQGALLNKSPYKGAPSPEIDAAWDEIVNMGQIKVHPDDLKHLQKPTTQAKLRTPDGEWYTGGLEVFHQLHCVNLIRQYTYLDYYHRPENRPPAFTDSNETLRLHIDHCIDMLRQVVQCQGDVGIVTSSWVAGFPDPYPDFNSWHKCRNFKPLNDYTQQHLLSGHITKTSEDLTLSRPPCEGAGPEEICP</sequence>
<dbReference type="PANTHER" id="PTHR33365">
    <property type="entry name" value="YALI0B05434P"/>
    <property type="match status" value="1"/>
</dbReference>
<accession>A0AAD4KPW7</accession>
<feature type="transmembrane region" description="Helical" evidence="4">
    <location>
        <begin position="50"/>
        <end position="68"/>
    </location>
</feature>
<keyword evidence="4" id="KW-0472">Membrane</keyword>
<dbReference type="GO" id="GO:0043386">
    <property type="term" value="P:mycotoxin biosynthetic process"/>
    <property type="evidence" value="ECO:0007669"/>
    <property type="project" value="InterPro"/>
</dbReference>
<keyword evidence="6" id="KW-1185">Reference proteome</keyword>
<comment type="similarity">
    <text evidence="2">Belongs to the ustYa family.</text>
</comment>
<dbReference type="Pfam" id="PF11807">
    <property type="entry name" value="UstYa"/>
    <property type="match status" value="1"/>
</dbReference>
<name>A0AAD4KPW7_9EURO</name>
<protein>
    <recommendedName>
        <fullName evidence="7">Tat pathway signal sequence</fullName>
    </recommendedName>
</protein>